<evidence type="ECO:0000256" key="1">
    <source>
        <dbReference type="SAM" id="Phobius"/>
    </source>
</evidence>
<keyword evidence="1" id="KW-0812">Transmembrane</keyword>
<proteinExistence type="predicted"/>
<feature type="transmembrane region" description="Helical" evidence="1">
    <location>
        <begin position="136"/>
        <end position="157"/>
    </location>
</feature>
<evidence type="ECO:0000313" key="3">
    <source>
        <dbReference type="Proteomes" id="UP001501326"/>
    </source>
</evidence>
<sequence length="220" mass="21747">MFAGAVRTLVRMVAAGTGTLRLARALGLALAAYGLSLGAHLVGGGNAPSATGAAALLFATWWVGVLVTHRRLGRTALVAALGVSQLVLHQAFSYASTAGSCVTVVHAHADHLTNGASTVCAEAGAAGMAAMPHHGLAGAGMVVAHAGAAVLLALLLARGEAAVWFLAGLVWPTPPAPVRLPTALRPATVLGALLAPTAPVVVPGDVGRRGPPWSPAPATS</sequence>
<accession>A0ABP6GYG2</accession>
<feature type="transmembrane region" description="Helical" evidence="1">
    <location>
        <begin position="21"/>
        <end position="43"/>
    </location>
</feature>
<feature type="transmembrane region" description="Helical" evidence="1">
    <location>
        <begin position="75"/>
        <end position="92"/>
    </location>
</feature>
<feature type="transmembrane region" description="Helical" evidence="1">
    <location>
        <begin position="49"/>
        <end position="68"/>
    </location>
</feature>
<keyword evidence="1" id="KW-0472">Membrane</keyword>
<dbReference type="Proteomes" id="UP001501326">
    <property type="component" value="Unassembled WGS sequence"/>
</dbReference>
<keyword evidence="3" id="KW-1185">Reference proteome</keyword>
<comment type="caution">
    <text evidence="2">The sequence shown here is derived from an EMBL/GenBank/DDBJ whole genome shotgun (WGS) entry which is preliminary data.</text>
</comment>
<keyword evidence="1" id="KW-1133">Transmembrane helix</keyword>
<organism evidence="2 3">
    <name type="scientific">Pedococcus aerophilus</name>
    <dbReference type="NCBI Taxonomy" id="436356"/>
    <lineage>
        <taxon>Bacteria</taxon>
        <taxon>Bacillati</taxon>
        <taxon>Actinomycetota</taxon>
        <taxon>Actinomycetes</taxon>
        <taxon>Micrococcales</taxon>
        <taxon>Intrasporangiaceae</taxon>
        <taxon>Pedococcus</taxon>
    </lineage>
</organism>
<reference evidence="3" key="1">
    <citation type="journal article" date="2019" name="Int. J. Syst. Evol. Microbiol.">
        <title>The Global Catalogue of Microorganisms (GCM) 10K type strain sequencing project: providing services to taxonomists for standard genome sequencing and annotation.</title>
        <authorList>
            <consortium name="The Broad Institute Genomics Platform"/>
            <consortium name="The Broad Institute Genome Sequencing Center for Infectious Disease"/>
            <person name="Wu L."/>
            <person name="Ma J."/>
        </authorList>
    </citation>
    <scope>NUCLEOTIDE SEQUENCE [LARGE SCALE GENOMIC DNA]</scope>
    <source>
        <strain evidence="3">JCM 16378</strain>
    </source>
</reference>
<name>A0ABP6GYG2_9MICO</name>
<gene>
    <name evidence="2" type="ORF">GCM10009867_11780</name>
</gene>
<evidence type="ECO:0000313" key="2">
    <source>
        <dbReference type="EMBL" id="GAA2733566.1"/>
    </source>
</evidence>
<dbReference type="EMBL" id="BAAARN010000001">
    <property type="protein sequence ID" value="GAA2733566.1"/>
    <property type="molecule type" value="Genomic_DNA"/>
</dbReference>
<protein>
    <submittedName>
        <fullName evidence="2">Uncharacterized protein</fullName>
    </submittedName>
</protein>